<dbReference type="eggNOG" id="ENOG502S74X">
    <property type="taxonomic scope" value="Eukaryota"/>
</dbReference>
<dbReference type="OrthoDB" id="406765at2759"/>
<organism evidence="3 4">
    <name type="scientific">Trichoplax adhaerens</name>
    <name type="common">Trichoplax reptans</name>
    <dbReference type="NCBI Taxonomy" id="10228"/>
    <lineage>
        <taxon>Eukaryota</taxon>
        <taxon>Metazoa</taxon>
        <taxon>Placozoa</taxon>
        <taxon>Uniplacotomia</taxon>
        <taxon>Trichoplacea</taxon>
        <taxon>Trichoplacidae</taxon>
        <taxon>Trichoplax</taxon>
    </lineage>
</organism>
<dbReference type="EMBL" id="DS985242">
    <property type="protein sequence ID" value="EDV28339.1"/>
    <property type="molecule type" value="Genomic_DNA"/>
</dbReference>
<evidence type="ECO:0000256" key="1">
    <source>
        <dbReference type="PROSITE-ProRule" id="PRU00409"/>
    </source>
</evidence>
<evidence type="ECO:0000313" key="4">
    <source>
        <dbReference type="Proteomes" id="UP000009022"/>
    </source>
</evidence>
<dbReference type="SUPFAM" id="SSF56059">
    <property type="entry name" value="Glutathione synthetase ATP-binding domain-like"/>
    <property type="match status" value="1"/>
</dbReference>
<dbReference type="GO" id="GO:0005524">
    <property type="term" value="F:ATP binding"/>
    <property type="evidence" value="ECO:0007669"/>
    <property type="project" value="UniProtKB-UniRule"/>
</dbReference>
<dbReference type="PhylomeDB" id="B3RMC0"/>
<accession>B3RMC0</accession>
<evidence type="ECO:0000313" key="3">
    <source>
        <dbReference type="EMBL" id="EDV28339.1"/>
    </source>
</evidence>
<dbReference type="HOGENOM" id="CLU_070819_0_0_1"/>
<feature type="domain" description="ATP-grasp" evidence="2">
    <location>
        <begin position="108"/>
        <end position="300"/>
    </location>
</feature>
<dbReference type="InterPro" id="IPR053191">
    <property type="entry name" value="DcsG_Biosynth_Enzyme"/>
</dbReference>
<dbReference type="GO" id="GO:0004363">
    <property type="term" value="F:glutathione synthase activity"/>
    <property type="evidence" value="ECO:0007669"/>
    <property type="project" value="InterPro"/>
</dbReference>
<dbReference type="Gene3D" id="3.30.470.20">
    <property type="entry name" value="ATP-grasp fold, B domain"/>
    <property type="match status" value="1"/>
</dbReference>
<dbReference type="CTD" id="6751388"/>
<dbReference type="InterPro" id="IPR004218">
    <property type="entry name" value="GSHS_ATP-bd"/>
</dbReference>
<gene>
    <name evidence="3" type="ORF">TRIADDRAFT_53893</name>
</gene>
<dbReference type="Pfam" id="PF02955">
    <property type="entry name" value="GSH-S_ATP"/>
    <property type="match status" value="1"/>
</dbReference>
<keyword evidence="4" id="KW-1185">Reference proteome</keyword>
<dbReference type="PROSITE" id="PS50975">
    <property type="entry name" value="ATP_GRASP"/>
    <property type="match status" value="1"/>
</dbReference>
<dbReference type="RefSeq" id="XP_002110173.1">
    <property type="nucleotide sequence ID" value="XM_002110137.1"/>
</dbReference>
<evidence type="ECO:0000259" key="2">
    <source>
        <dbReference type="PROSITE" id="PS50975"/>
    </source>
</evidence>
<dbReference type="GO" id="GO:0046872">
    <property type="term" value="F:metal ion binding"/>
    <property type="evidence" value="ECO:0007669"/>
    <property type="project" value="InterPro"/>
</dbReference>
<protein>
    <recommendedName>
        <fullName evidence="2">ATP-grasp domain-containing protein</fullName>
    </recommendedName>
</protein>
<sequence>MIDVAIVTESCNSSRFQDIPDDDFARIQTRYEESLLIHCLRNVGLTAIRVAWDIPFEWETVRCAIIRSTWNYIDNLESFENWIRTVEKKTILINSADLCLWNIDKNYLFELQEKKIPIVETIKLNNSDLKNADNIFNKLQTQTIVIKPAVSATAKNTFKIKRDEIDEYNSVLTDLISQKELLAQPFMETYTTKGEMSFMVIDGKLTHSVLKVAKKGEFKIQDDYGGYVFPYTASDQERHFAENVVEKCRTKPAYARVDAIYDSQNQLFLTEIELLEPELFFRFDRRCADNLATVIRNILNRTNKV</sequence>
<dbReference type="Proteomes" id="UP000009022">
    <property type="component" value="Unassembled WGS sequence"/>
</dbReference>
<dbReference type="STRING" id="10228.B3RMC0"/>
<dbReference type="OMA" id="TWDYHRR"/>
<dbReference type="InterPro" id="IPR011761">
    <property type="entry name" value="ATP-grasp"/>
</dbReference>
<dbReference type="PANTHER" id="PTHR39217:SF1">
    <property type="entry name" value="GLUTATHIONE SYNTHETASE"/>
    <property type="match status" value="1"/>
</dbReference>
<proteinExistence type="predicted"/>
<keyword evidence="1" id="KW-0067">ATP-binding</keyword>
<dbReference type="PANTHER" id="PTHR39217">
    <property type="match status" value="1"/>
</dbReference>
<dbReference type="GeneID" id="6751388"/>
<name>B3RMC0_TRIAD</name>
<keyword evidence="1" id="KW-0547">Nucleotide-binding</keyword>
<dbReference type="InParanoid" id="B3RMC0"/>
<dbReference type="KEGG" id="tad:TRIADDRAFT_53893"/>
<reference evidence="3 4" key="1">
    <citation type="journal article" date="2008" name="Nature">
        <title>The Trichoplax genome and the nature of placozoans.</title>
        <authorList>
            <person name="Srivastava M."/>
            <person name="Begovic E."/>
            <person name="Chapman J."/>
            <person name="Putnam N.H."/>
            <person name="Hellsten U."/>
            <person name="Kawashima T."/>
            <person name="Kuo A."/>
            <person name="Mitros T."/>
            <person name="Salamov A."/>
            <person name="Carpenter M.L."/>
            <person name="Signorovitch A.Y."/>
            <person name="Moreno M.A."/>
            <person name="Kamm K."/>
            <person name="Grimwood J."/>
            <person name="Schmutz J."/>
            <person name="Shapiro H."/>
            <person name="Grigoriev I.V."/>
            <person name="Buss L.W."/>
            <person name="Schierwater B."/>
            <person name="Dellaporta S.L."/>
            <person name="Rokhsar D.S."/>
        </authorList>
    </citation>
    <scope>NUCLEOTIDE SEQUENCE [LARGE SCALE GENOMIC DNA]</scope>
    <source>
        <strain evidence="3 4">Grell-BS-1999</strain>
    </source>
</reference>
<dbReference type="AlphaFoldDB" id="B3RMC0"/>